<protein>
    <recommendedName>
        <fullName evidence="1">CH-like domain-containing protein</fullName>
    </recommendedName>
</protein>
<dbReference type="AlphaFoldDB" id="B4MCX7"/>
<feature type="domain" description="CH-like" evidence="1">
    <location>
        <begin position="17"/>
        <end position="109"/>
    </location>
</feature>
<dbReference type="SMR" id="B4MCX7"/>
<dbReference type="OrthoDB" id="193300at2759"/>
<dbReference type="EMBL" id="CH940660">
    <property type="protein sequence ID" value="EDW58049.1"/>
    <property type="molecule type" value="Genomic_DNA"/>
</dbReference>
<dbReference type="InParanoid" id="B4MCX7"/>
<dbReference type="InterPro" id="IPR036872">
    <property type="entry name" value="CH_dom_sf"/>
</dbReference>
<dbReference type="Gene3D" id="1.10.418.10">
    <property type="entry name" value="Calponin-like domain"/>
    <property type="match status" value="1"/>
</dbReference>
<dbReference type="PhylomeDB" id="B4MCX7"/>
<sequence>MSNSRILSAEEELQLDVWLTIKQINLNNRTRRNLCDVANVAKLFKELDYKLVEAHNYFSHSSLSLKLQNWETFNLLVLRKMGMTLSRQALEDLATGHLGAIKSLLYQLMCAERNGIRLRAGSRTCLTGTGTGIGTGTDVEMPDESIPIHTKVVHSCDPQSFLDAKYEELMRESNQMDNYISSITDRIKHLESVKLIKEDRINCLIENLALLSVRTLTMQILCRNPKWKQKQLQKLQQKLDIRLKKKQLKRQQKKLHKKQLKETMALK</sequence>
<keyword evidence="3" id="KW-1185">Reference proteome</keyword>
<evidence type="ECO:0000313" key="3">
    <source>
        <dbReference type="Proteomes" id="UP000008792"/>
    </source>
</evidence>
<gene>
    <name evidence="2" type="primary">Dvir\GJ15326</name>
    <name evidence="2" type="ORF">Dvir_GJ15326</name>
</gene>
<dbReference type="KEGG" id="dvi:6635440"/>
<dbReference type="GO" id="GO:0005737">
    <property type="term" value="C:cytoplasm"/>
    <property type="evidence" value="ECO:0007669"/>
    <property type="project" value="UniProtKB-ARBA"/>
</dbReference>
<evidence type="ECO:0000313" key="2">
    <source>
        <dbReference type="EMBL" id="EDW58049.1"/>
    </source>
</evidence>
<proteinExistence type="predicted"/>
<evidence type="ECO:0000259" key="1">
    <source>
        <dbReference type="Pfam" id="PF06294"/>
    </source>
</evidence>
<dbReference type="HOGENOM" id="CLU_084311_0_0_1"/>
<dbReference type="Pfam" id="PF06294">
    <property type="entry name" value="CH_2"/>
    <property type="match status" value="1"/>
</dbReference>
<reference evidence="2 3" key="1">
    <citation type="journal article" date="2007" name="Nature">
        <title>Evolution of genes and genomes on the Drosophila phylogeny.</title>
        <authorList>
            <consortium name="Drosophila 12 Genomes Consortium"/>
            <person name="Clark A.G."/>
            <person name="Eisen M.B."/>
            <person name="Smith D.R."/>
            <person name="Bergman C.M."/>
            <person name="Oliver B."/>
            <person name="Markow T.A."/>
            <person name="Kaufman T.C."/>
            <person name="Kellis M."/>
            <person name="Gelbart W."/>
            <person name="Iyer V.N."/>
            <person name="Pollard D.A."/>
            <person name="Sackton T.B."/>
            <person name="Larracuente A.M."/>
            <person name="Singh N.D."/>
            <person name="Abad J.P."/>
            <person name="Abt D.N."/>
            <person name="Adryan B."/>
            <person name="Aguade M."/>
            <person name="Akashi H."/>
            <person name="Anderson W.W."/>
            <person name="Aquadro C.F."/>
            <person name="Ardell D.H."/>
            <person name="Arguello R."/>
            <person name="Artieri C.G."/>
            <person name="Barbash D.A."/>
            <person name="Barker D."/>
            <person name="Barsanti P."/>
            <person name="Batterham P."/>
            <person name="Batzoglou S."/>
            <person name="Begun D."/>
            <person name="Bhutkar A."/>
            <person name="Blanco E."/>
            <person name="Bosak S.A."/>
            <person name="Bradley R.K."/>
            <person name="Brand A.D."/>
            <person name="Brent M.R."/>
            <person name="Brooks A.N."/>
            <person name="Brown R.H."/>
            <person name="Butlin R.K."/>
            <person name="Caggese C."/>
            <person name="Calvi B.R."/>
            <person name="Bernardo de Carvalho A."/>
            <person name="Caspi A."/>
            <person name="Castrezana S."/>
            <person name="Celniker S.E."/>
            <person name="Chang J.L."/>
            <person name="Chapple C."/>
            <person name="Chatterji S."/>
            <person name="Chinwalla A."/>
            <person name="Civetta A."/>
            <person name="Clifton S.W."/>
            <person name="Comeron J.M."/>
            <person name="Costello J.C."/>
            <person name="Coyne J.A."/>
            <person name="Daub J."/>
            <person name="David R.G."/>
            <person name="Delcher A.L."/>
            <person name="Delehaunty K."/>
            <person name="Do C.B."/>
            <person name="Ebling H."/>
            <person name="Edwards K."/>
            <person name="Eickbush T."/>
            <person name="Evans J.D."/>
            <person name="Filipski A."/>
            <person name="Findeiss S."/>
            <person name="Freyhult E."/>
            <person name="Fulton L."/>
            <person name="Fulton R."/>
            <person name="Garcia A.C."/>
            <person name="Gardiner A."/>
            <person name="Garfield D.A."/>
            <person name="Garvin B.E."/>
            <person name="Gibson G."/>
            <person name="Gilbert D."/>
            <person name="Gnerre S."/>
            <person name="Godfrey J."/>
            <person name="Good R."/>
            <person name="Gotea V."/>
            <person name="Gravely B."/>
            <person name="Greenberg A.J."/>
            <person name="Griffiths-Jones S."/>
            <person name="Gross S."/>
            <person name="Guigo R."/>
            <person name="Gustafson E.A."/>
            <person name="Haerty W."/>
            <person name="Hahn M.W."/>
            <person name="Halligan D.L."/>
            <person name="Halpern A.L."/>
            <person name="Halter G.M."/>
            <person name="Han M.V."/>
            <person name="Heger A."/>
            <person name="Hillier L."/>
            <person name="Hinrichs A.S."/>
            <person name="Holmes I."/>
            <person name="Hoskins R.A."/>
            <person name="Hubisz M.J."/>
            <person name="Hultmark D."/>
            <person name="Huntley M.A."/>
            <person name="Jaffe D.B."/>
            <person name="Jagadeeshan S."/>
            <person name="Jeck W.R."/>
            <person name="Johnson J."/>
            <person name="Jones C.D."/>
            <person name="Jordan W.C."/>
            <person name="Karpen G.H."/>
            <person name="Kataoka E."/>
            <person name="Keightley P.D."/>
            <person name="Kheradpour P."/>
            <person name="Kirkness E.F."/>
            <person name="Koerich L.B."/>
            <person name="Kristiansen K."/>
            <person name="Kudrna D."/>
            <person name="Kulathinal R.J."/>
            <person name="Kumar S."/>
            <person name="Kwok R."/>
            <person name="Lander E."/>
            <person name="Langley C.H."/>
            <person name="Lapoint R."/>
            <person name="Lazzaro B.P."/>
            <person name="Lee S.J."/>
            <person name="Levesque L."/>
            <person name="Li R."/>
            <person name="Lin C.F."/>
            <person name="Lin M.F."/>
            <person name="Lindblad-Toh K."/>
            <person name="Llopart A."/>
            <person name="Long M."/>
            <person name="Low L."/>
            <person name="Lozovsky E."/>
            <person name="Lu J."/>
            <person name="Luo M."/>
            <person name="Machado C.A."/>
            <person name="Makalowski W."/>
            <person name="Marzo M."/>
            <person name="Matsuda M."/>
            <person name="Matzkin L."/>
            <person name="McAllister B."/>
            <person name="McBride C.S."/>
            <person name="McKernan B."/>
            <person name="McKernan K."/>
            <person name="Mendez-Lago M."/>
            <person name="Minx P."/>
            <person name="Mollenhauer M.U."/>
            <person name="Montooth K."/>
            <person name="Mount S.M."/>
            <person name="Mu X."/>
            <person name="Myers E."/>
            <person name="Negre B."/>
            <person name="Newfeld S."/>
            <person name="Nielsen R."/>
            <person name="Noor M.A."/>
            <person name="O'Grady P."/>
            <person name="Pachter L."/>
            <person name="Papaceit M."/>
            <person name="Parisi M.J."/>
            <person name="Parisi M."/>
            <person name="Parts L."/>
            <person name="Pedersen J.S."/>
            <person name="Pesole G."/>
            <person name="Phillippy A.M."/>
            <person name="Ponting C.P."/>
            <person name="Pop M."/>
            <person name="Porcelli D."/>
            <person name="Powell J.R."/>
            <person name="Prohaska S."/>
            <person name="Pruitt K."/>
            <person name="Puig M."/>
            <person name="Quesneville H."/>
            <person name="Ram K.R."/>
            <person name="Rand D."/>
            <person name="Rasmussen M.D."/>
            <person name="Reed L.K."/>
            <person name="Reenan R."/>
            <person name="Reily A."/>
            <person name="Remington K.A."/>
            <person name="Rieger T.T."/>
            <person name="Ritchie M.G."/>
            <person name="Robin C."/>
            <person name="Rogers Y.H."/>
            <person name="Rohde C."/>
            <person name="Rozas J."/>
            <person name="Rubenfield M.J."/>
            <person name="Ruiz A."/>
            <person name="Russo S."/>
            <person name="Salzberg S.L."/>
            <person name="Sanchez-Gracia A."/>
            <person name="Saranga D.J."/>
            <person name="Sato H."/>
            <person name="Schaeffer S.W."/>
            <person name="Schatz M.C."/>
            <person name="Schlenke T."/>
            <person name="Schwartz R."/>
            <person name="Segarra C."/>
            <person name="Singh R.S."/>
            <person name="Sirot L."/>
            <person name="Sirota M."/>
            <person name="Sisneros N.B."/>
            <person name="Smith C.D."/>
            <person name="Smith T.F."/>
            <person name="Spieth J."/>
            <person name="Stage D.E."/>
            <person name="Stark A."/>
            <person name="Stephan W."/>
            <person name="Strausberg R.L."/>
            <person name="Strempel S."/>
            <person name="Sturgill D."/>
            <person name="Sutton G."/>
            <person name="Sutton G.G."/>
            <person name="Tao W."/>
            <person name="Teichmann S."/>
            <person name="Tobari Y.N."/>
            <person name="Tomimura Y."/>
            <person name="Tsolas J.M."/>
            <person name="Valente V.L."/>
            <person name="Venter E."/>
            <person name="Venter J.C."/>
            <person name="Vicario S."/>
            <person name="Vieira F.G."/>
            <person name="Vilella A.J."/>
            <person name="Villasante A."/>
            <person name="Walenz B."/>
            <person name="Wang J."/>
            <person name="Wasserman M."/>
            <person name="Watts T."/>
            <person name="Wilson D."/>
            <person name="Wilson R.K."/>
            <person name="Wing R.A."/>
            <person name="Wolfner M.F."/>
            <person name="Wong A."/>
            <person name="Wong G.K."/>
            <person name="Wu C.I."/>
            <person name="Wu G."/>
            <person name="Yamamoto D."/>
            <person name="Yang H.P."/>
            <person name="Yang S.P."/>
            <person name="Yorke J.A."/>
            <person name="Yoshida K."/>
            <person name="Zdobnov E."/>
            <person name="Zhang P."/>
            <person name="Zhang Y."/>
            <person name="Zimin A.V."/>
            <person name="Baldwin J."/>
            <person name="Abdouelleil A."/>
            <person name="Abdulkadir J."/>
            <person name="Abebe A."/>
            <person name="Abera B."/>
            <person name="Abreu J."/>
            <person name="Acer S.C."/>
            <person name="Aftuck L."/>
            <person name="Alexander A."/>
            <person name="An P."/>
            <person name="Anderson E."/>
            <person name="Anderson S."/>
            <person name="Arachi H."/>
            <person name="Azer M."/>
            <person name="Bachantsang P."/>
            <person name="Barry A."/>
            <person name="Bayul T."/>
            <person name="Berlin A."/>
            <person name="Bessette D."/>
            <person name="Bloom T."/>
            <person name="Blye J."/>
            <person name="Boguslavskiy L."/>
            <person name="Bonnet C."/>
            <person name="Boukhgalter B."/>
            <person name="Bourzgui I."/>
            <person name="Brown A."/>
            <person name="Cahill P."/>
            <person name="Channer S."/>
            <person name="Cheshatsang Y."/>
            <person name="Chuda L."/>
            <person name="Citroen M."/>
            <person name="Collymore A."/>
            <person name="Cooke P."/>
            <person name="Costello M."/>
            <person name="D'Aco K."/>
            <person name="Daza R."/>
            <person name="De Haan G."/>
            <person name="DeGray S."/>
            <person name="DeMaso C."/>
            <person name="Dhargay N."/>
            <person name="Dooley K."/>
            <person name="Dooley E."/>
            <person name="Doricent M."/>
            <person name="Dorje P."/>
            <person name="Dorjee K."/>
            <person name="Dupes A."/>
            <person name="Elong R."/>
            <person name="Falk J."/>
            <person name="Farina A."/>
            <person name="Faro S."/>
            <person name="Ferguson D."/>
            <person name="Fisher S."/>
            <person name="Foley C.D."/>
            <person name="Franke A."/>
            <person name="Friedrich D."/>
            <person name="Gadbois L."/>
            <person name="Gearin G."/>
            <person name="Gearin C.R."/>
            <person name="Giannoukos G."/>
            <person name="Goode T."/>
            <person name="Graham J."/>
            <person name="Grandbois E."/>
            <person name="Grewal S."/>
            <person name="Gyaltsen K."/>
            <person name="Hafez N."/>
            <person name="Hagos B."/>
            <person name="Hall J."/>
            <person name="Henson C."/>
            <person name="Hollinger A."/>
            <person name="Honan T."/>
            <person name="Huard M.D."/>
            <person name="Hughes L."/>
            <person name="Hurhula B."/>
            <person name="Husby M.E."/>
            <person name="Kamat A."/>
            <person name="Kanga B."/>
            <person name="Kashin S."/>
            <person name="Khazanovich D."/>
            <person name="Kisner P."/>
            <person name="Lance K."/>
            <person name="Lara M."/>
            <person name="Lee W."/>
            <person name="Lennon N."/>
            <person name="Letendre F."/>
            <person name="LeVine R."/>
            <person name="Lipovsky A."/>
            <person name="Liu X."/>
            <person name="Liu J."/>
            <person name="Liu S."/>
            <person name="Lokyitsang T."/>
            <person name="Lokyitsang Y."/>
            <person name="Lubonja R."/>
            <person name="Lui A."/>
            <person name="MacDonald P."/>
            <person name="Magnisalis V."/>
            <person name="Maru K."/>
            <person name="Matthews C."/>
            <person name="McCusker W."/>
            <person name="McDonough S."/>
            <person name="Mehta T."/>
            <person name="Meldrim J."/>
            <person name="Meneus L."/>
            <person name="Mihai O."/>
            <person name="Mihalev A."/>
            <person name="Mihova T."/>
            <person name="Mittelman R."/>
            <person name="Mlenga V."/>
            <person name="Montmayeur A."/>
            <person name="Mulrain L."/>
            <person name="Navidi A."/>
            <person name="Naylor J."/>
            <person name="Negash T."/>
            <person name="Nguyen T."/>
            <person name="Nguyen N."/>
            <person name="Nicol R."/>
            <person name="Norbu C."/>
            <person name="Norbu N."/>
            <person name="Novod N."/>
            <person name="O'Neill B."/>
            <person name="Osman S."/>
            <person name="Markiewicz E."/>
            <person name="Oyono O.L."/>
            <person name="Patti C."/>
            <person name="Phunkhang P."/>
            <person name="Pierre F."/>
            <person name="Priest M."/>
            <person name="Raghuraman S."/>
            <person name="Rege F."/>
            <person name="Reyes R."/>
            <person name="Rise C."/>
            <person name="Rogov P."/>
            <person name="Ross K."/>
            <person name="Ryan E."/>
            <person name="Settipalli S."/>
            <person name="Shea T."/>
            <person name="Sherpa N."/>
            <person name="Shi L."/>
            <person name="Shih D."/>
            <person name="Sparrow T."/>
            <person name="Spaulding J."/>
            <person name="Stalker J."/>
            <person name="Stange-Thomann N."/>
            <person name="Stavropoulos S."/>
            <person name="Stone C."/>
            <person name="Strader C."/>
            <person name="Tesfaye S."/>
            <person name="Thomson T."/>
            <person name="Thoulutsang Y."/>
            <person name="Thoulutsang D."/>
            <person name="Topham K."/>
            <person name="Topping I."/>
            <person name="Tsamla T."/>
            <person name="Vassiliev H."/>
            <person name="Vo A."/>
            <person name="Wangchuk T."/>
            <person name="Wangdi T."/>
            <person name="Weiand M."/>
            <person name="Wilkinson J."/>
            <person name="Wilson A."/>
            <person name="Yadav S."/>
            <person name="Young G."/>
            <person name="Yu Q."/>
            <person name="Zembek L."/>
            <person name="Zhong D."/>
            <person name="Zimmer A."/>
            <person name="Zwirko Z."/>
            <person name="Jaffe D.B."/>
            <person name="Alvarez P."/>
            <person name="Brockman W."/>
            <person name="Butler J."/>
            <person name="Chin C."/>
            <person name="Gnerre S."/>
            <person name="Grabherr M."/>
            <person name="Kleber M."/>
            <person name="Mauceli E."/>
            <person name="MacCallum I."/>
        </authorList>
    </citation>
    <scope>NUCLEOTIDE SEQUENCE [LARGE SCALE GENOMIC DNA]</scope>
    <source>
        <strain evidence="3">Tucson 15010-1051.87</strain>
    </source>
</reference>
<accession>B4MCX7</accession>
<dbReference type="STRING" id="7244.B4MCX7"/>
<organism evidence="2 3">
    <name type="scientific">Drosophila virilis</name>
    <name type="common">Fruit fly</name>
    <dbReference type="NCBI Taxonomy" id="7244"/>
    <lineage>
        <taxon>Eukaryota</taxon>
        <taxon>Metazoa</taxon>
        <taxon>Ecdysozoa</taxon>
        <taxon>Arthropoda</taxon>
        <taxon>Hexapoda</taxon>
        <taxon>Insecta</taxon>
        <taxon>Pterygota</taxon>
        <taxon>Neoptera</taxon>
        <taxon>Endopterygota</taxon>
        <taxon>Diptera</taxon>
        <taxon>Brachycera</taxon>
        <taxon>Muscomorpha</taxon>
        <taxon>Ephydroidea</taxon>
        <taxon>Drosophilidae</taxon>
        <taxon>Drosophila</taxon>
    </lineage>
</organism>
<dbReference type="eggNOG" id="ENOG502S497">
    <property type="taxonomic scope" value="Eukaryota"/>
</dbReference>
<dbReference type="OMA" id="YEHYAKA"/>
<dbReference type="InterPro" id="IPR010441">
    <property type="entry name" value="CH_2"/>
</dbReference>
<dbReference type="Proteomes" id="UP000008792">
    <property type="component" value="Unassembled WGS sequence"/>
</dbReference>
<name>B4MCX7_DROVI</name>